<dbReference type="RefSeq" id="WP_203706164.1">
    <property type="nucleotide sequence ID" value="NZ_BAAALU010000013.1"/>
</dbReference>
<dbReference type="InterPro" id="IPR000086">
    <property type="entry name" value="NUDIX_hydrolase_dom"/>
</dbReference>
<dbReference type="Proteomes" id="UP000624325">
    <property type="component" value="Unassembled WGS sequence"/>
</dbReference>
<dbReference type="SUPFAM" id="SSF55811">
    <property type="entry name" value="Nudix"/>
    <property type="match status" value="1"/>
</dbReference>
<dbReference type="Gene3D" id="3.40.50.1240">
    <property type="entry name" value="Phosphoglycerate mutase-like"/>
    <property type="match status" value="1"/>
</dbReference>
<organism evidence="3 4">
    <name type="scientific">Asanoa iriomotensis</name>
    <dbReference type="NCBI Taxonomy" id="234613"/>
    <lineage>
        <taxon>Bacteria</taxon>
        <taxon>Bacillati</taxon>
        <taxon>Actinomycetota</taxon>
        <taxon>Actinomycetes</taxon>
        <taxon>Micromonosporales</taxon>
        <taxon>Micromonosporaceae</taxon>
        <taxon>Asanoa</taxon>
    </lineage>
</organism>
<evidence type="ECO:0000256" key="1">
    <source>
        <dbReference type="ARBA" id="ARBA00022801"/>
    </source>
</evidence>
<sequence length="294" mass="31110">MVAVIRAAGGVVWRPAGDGVDICLVHRPRYDDWSLPKGKLEADEHPLAAAVREVAEETGVRAVPQVRLSSVSYTVREGFPKTVDYWSMRYAADDPSVEVDADEVNGIRWLPVDEALRLLSYSHDVRVVRDFATLPLVTAVCGLVRHAHAGKRSAWTGPDTARPLDGDGRDRAAALAPLLAPLRPAHLVSATPLRCVQTLEPLAGLLDLPIVADSALDEPSPGQNPDEKALSTAGRLAELAAAGTDFVACSQGKVMPGALTRLLDGNGKGDYHTPKGGGWLVAFSADGAVAADPL</sequence>
<dbReference type="EMBL" id="BONC01000045">
    <property type="protein sequence ID" value="GIF59334.1"/>
    <property type="molecule type" value="Genomic_DNA"/>
</dbReference>
<dbReference type="InterPro" id="IPR051325">
    <property type="entry name" value="Nudix_hydrolase_domain"/>
</dbReference>
<gene>
    <name evidence="3" type="ORF">Air01nite_54290</name>
</gene>
<keyword evidence="4" id="KW-1185">Reference proteome</keyword>
<dbReference type="GO" id="GO:0016787">
    <property type="term" value="F:hydrolase activity"/>
    <property type="evidence" value="ECO:0007669"/>
    <property type="project" value="UniProtKB-KW"/>
</dbReference>
<dbReference type="InterPro" id="IPR013078">
    <property type="entry name" value="His_Pase_superF_clade-1"/>
</dbReference>
<keyword evidence="1 3" id="KW-0378">Hydrolase</keyword>
<dbReference type="PANTHER" id="PTHR21340:SF0">
    <property type="entry name" value="BIS(5'-NUCLEOSYL)-TETRAPHOSPHATASE [ASYMMETRICAL]"/>
    <property type="match status" value="1"/>
</dbReference>
<evidence type="ECO:0000313" key="3">
    <source>
        <dbReference type="EMBL" id="GIF59334.1"/>
    </source>
</evidence>
<feature type="domain" description="Nudix hydrolase" evidence="2">
    <location>
        <begin position="3"/>
        <end position="133"/>
    </location>
</feature>
<evidence type="ECO:0000313" key="4">
    <source>
        <dbReference type="Proteomes" id="UP000624325"/>
    </source>
</evidence>
<dbReference type="InterPro" id="IPR029033">
    <property type="entry name" value="His_PPase_superfam"/>
</dbReference>
<dbReference type="InterPro" id="IPR015797">
    <property type="entry name" value="NUDIX_hydrolase-like_dom_sf"/>
</dbReference>
<dbReference type="Pfam" id="PF00300">
    <property type="entry name" value="His_Phos_1"/>
    <property type="match status" value="1"/>
</dbReference>
<dbReference type="PROSITE" id="PS51462">
    <property type="entry name" value="NUDIX"/>
    <property type="match status" value="1"/>
</dbReference>
<dbReference type="CDD" id="cd03673">
    <property type="entry name" value="NUDIX_Ap6A_hydrolase"/>
    <property type="match status" value="1"/>
</dbReference>
<dbReference type="SUPFAM" id="SSF53254">
    <property type="entry name" value="Phosphoglycerate mutase-like"/>
    <property type="match status" value="1"/>
</dbReference>
<dbReference type="Gene3D" id="3.90.79.10">
    <property type="entry name" value="Nucleoside Triphosphate Pyrophosphohydrolase"/>
    <property type="match status" value="1"/>
</dbReference>
<protein>
    <submittedName>
        <fullName evidence="3">NUDIX hydrolase</fullName>
    </submittedName>
</protein>
<name>A0ABQ4C9B1_9ACTN</name>
<dbReference type="PANTHER" id="PTHR21340">
    <property type="entry name" value="DIADENOSINE 5,5-P1,P4-TETRAPHOSPHATE PYROPHOSPHOHYDROLASE MUTT"/>
    <property type="match status" value="1"/>
</dbReference>
<comment type="caution">
    <text evidence="3">The sequence shown here is derived from an EMBL/GenBank/DDBJ whole genome shotgun (WGS) entry which is preliminary data.</text>
</comment>
<dbReference type="Pfam" id="PF00293">
    <property type="entry name" value="NUDIX"/>
    <property type="match status" value="1"/>
</dbReference>
<accession>A0ABQ4C9B1</accession>
<dbReference type="PROSITE" id="PS00893">
    <property type="entry name" value="NUDIX_BOX"/>
    <property type="match status" value="1"/>
</dbReference>
<reference evidence="3 4" key="1">
    <citation type="submission" date="2021-01" db="EMBL/GenBank/DDBJ databases">
        <title>Whole genome shotgun sequence of Asanoa iriomotensis NBRC 100142.</title>
        <authorList>
            <person name="Komaki H."/>
            <person name="Tamura T."/>
        </authorList>
    </citation>
    <scope>NUCLEOTIDE SEQUENCE [LARGE SCALE GENOMIC DNA]</scope>
    <source>
        <strain evidence="3 4">NBRC 100142</strain>
    </source>
</reference>
<dbReference type="InterPro" id="IPR020084">
    <property type="entry name" value="NUDIX_hydrolase_CS"/>
</dbReference>
<proteinExistence type="predicted"/>
<evidence type="ECO:0000259" key="2">
    <source>
        <dbReference type="PROSITE" id="PS51462"/>
    </source>
</evidence>